<evidence type="ECO:0000313" key="3">
    <source>
        <dbReference type="Proteomes" id="UP000034785"/>
    </source>
</evidence>
<evidence type="ECO:0000256" key="1">
    <source>
        <dbReference type="SAM" id="Phobius"/>
    </source>
</evidence>
<protein>
    <recommendedName>
        <fullName evidence="4">Membrane protein 6-pyruvoyl-tetrahydropterin synthase-related domain-containing protein</fullName>
    </recommendedName>
</protein>
<feature type="transmembrane region" description="Helical" evidence="1">
    <location>
        <begin position="108"/>
        <end position="129"/>
    </location>
</feature>
<proteinExistence type="predicted"/>
<feature type="transmembrane region" description="Helical" evidence="1">
    <location>
        <begin position="358"/>
        <end position="381"/>
    </location>
</feature>
<evidence type="ECO:0008006" key="4">
    <source>
        <dbReference type="Google" id="ProtNLM"/>
    </source>
</evidence>
<feature type="transmembrane region" description="Helical" evidence="1">
    <location>
        <begin position="319"/>
        <end position="337"/>
    </location>
</feature>
<keyword evidence="1" id="KW-0812">Transmembrane</keyword>
<feature type="transmembrane region" description="Helical" evidence="1">
    <location>
        <begin position="12"/>
        <end position="32"/>
    </location>
</feature>
<dbReference type="EMBL" id="LCEJ01000009">
    <property type="protein sequence ID" value="KKS70950.1"/>
    <property type="molecule type" value="Genomic_DNA"/>
</dbReference>
<accession>A0A0G1BC52</accession>
<feature type="transmembrane region" description="Helical" evidence="1">
    <location>
        <begin position="238"/>
        <end position="257"/>
    </location>
</feature>
<feature type="transmembrane region" description="Helical" evidence="1">
    <location>
        <begin position="186"/>
        <end position="203"/>
    </location>
</feature>
<dbReference type="AlphaFoldDB" id="A0A0G1BC52"/>
<feature type="transmembrane region" description="Helical" evidence="1">
    <location>
        <begin position="44"/>
        <end position="60"/>
    </location>
</feature>
<feature type="transmembrane region" description="Helical" evidence="1">
    <location>
        <begin position="438"/>
        <end position="459"/>
    </location>
</feature>
<reference evidence="2 3" key="1">
    <citation type="journal article" date="2015" name="Nature">
        <title>rRNA introns, odd ribosomes, and small enigmatic genomes across a large radiation of phyla.</title>
        <authorList>
            <person name="Brown C.T."/>
            <person name="Hug L.A."/>
            <person name="Thomas B.C."/>
            <person name="Sharon I."/>
            <person name="Castelle C.J."/>
            <person name="Singh A."/>
            <person name="Wilkins M.J."/>
            <person name="Williams K.H."/>
            <person name="Banfield J.F."/>
        </authorList>
    </citation>
    <scope>NUCLEOTIDE SEQUENCE [LARGE SCALE GENOMIC DNA]</scope>
</reference>
<feature type="transmembrane region" description="Helical" evidence="1">
    <location>
        <begin position="136"/>
        <end position="156"/>
    </location>
</feature>
<feature type="transmembrane region" description="Helical" evidence="1">
    <location>
        <begin position="81"/>
        <end position="102"/>
    </location>
</feature>
<keyword evidence="1" id="KW-0472">Membrane</keyword>
<dbReference type="Proteomes" id="UP000034785">
    <property type="component" value="Unassembled WGS sequence"/>
</dbReference>
<keyword evidence="1" id="KW-1133">Transmembrane helix</keyword>
<sequence length="685" mass="80877">MKLLHIWEKTRVHLIVFTLSIILTTVLTWPFVQNLTTYYTDSGDYTGFGSILYWSFESLINGRIFDFQSYFNGYQVYPMPYAFTFTDHLFVPSLMFGIVYMFSQNYIFSVNFLSFISLVFSFISCFYVLNYFVKNFYASVIGAAIFTFNPITFAQFPQHAYLFNRVFLPPLFLFTYKFFKLPNIKDAFFMGLFFTLISLTAIYYQIYTIFLLMVLVGIYVLINILRKNLSYLFKILKNGLILIIFIPTLLYFNLPYLKFNGLELAKRSIDQNIYYSAVLADWFTSTTNNYLYKDIGYAFNEKRATLEEKDFMYPEEHSLFLNFIPMLLFSAAIFYFFRCLTPKDNLMRKFFASYATSPIPLFMTILIITFLMTFGPFYLGWNSYAGEIRLPFYYFYHYLPFGQGVRVPTRFQFIFYLPFALFCAYGALYFFKNTRRFTIPLFIIILGLVVVENINTFSFDQRSYILPKVERLSENGGLSFLKDKVTLHLPIIFPDFAVTEGVYHNWRVITGEKIVNMYSGYLPPDHIKLLMKLKEGVGLEDLKRLKAIGVNYLVIHKDLMDEGYYENKVQKYDEIYEKGVVFNQEDTRVIDLNKYGFDIKRCDFDKDLQINFNEAVVSGTSERTKILTIKNRSDCFYPSIYMDRYREINVYQNFIKVTVQIKMPYLLEPYQEVVLSGINGELKIK</sequence>
<comment type="caution">
    <text evidence="2">The sequence shown here is derived from an EMBL/GenBank/DDBJ whole genome shotgun (WGS) entry which is preliminary data.</text>
</comment>
<evidence type="ECO:0000313" key="2">
    <source>
        <dbReference type="EMBL" id="KKS70950.1"/>
    </source>
</evidence>
<gene>
    <name evidence="2" type="ORF">UV41_C0009G0009</name>
</gene>
<feature type="transmembrane region" description="Helical" evidence="1">
    <location>
        <begin position="413"/>
        <end position="431"/>
    </location>
</feature>
<name>A0A0G1BC52_9BACT</name>
<organism evidence="2 3">
    <name type="scientific">Candidatus Daviesbacteria bacterium GW2011_GWA2_42_7</name>
    <dbReference type="NCBI Taxonomy" id="1618425"/>
    <lineage>
        <taxon>Bacteria</taxon>
        <taxon>Candidatus Daviesiibacteriota</taxon>
    </lineage>
</organism>